<comment type="similarity">
    <text evidence="2">Belongs to the major facilitator superfamily. TCR/Tet family.</text>
</comment>
<feature type="transmembrane region" description="Helical" evidence="7">
    <location>
        <begin position="532"/>
        <end position="550"/>
    </location>
</feature>
<comment type="subcellular location">
    <subcellularLocation>
        <location evidence="1">Membrane</location>
        <topology evidence="1">Multi-pass membrane protein</topology>
    </subcellularLocation>
</comment>
<feature type="domain" description="Major facilitator superfamily (MFS) profile" evidence="8">
    <location>
        <begin position="66"/>
        <end position="555"/>
    </location>
</feature>
<dbReference type="Gene3D" id="1.20.1250.20">
    <property type="entry name" value="MFS general substrate transporter like domains"/>
    <property type="match status" value="1"/>
</dbReference>
<reference evidence="9" key="2">
    <citation type="journal article" date="2023" name="IMA Fungus">
        <title>Comparative genomic study of the Penicillium genus elucidates a diverse pangenome and 15 lateral gene transfer events.</title>
        <authorList>
            <person name="Petersen C."/>
            <person name="Sorensen T."/>
            <person name="Nielsen M.R."/>
            <person name="Sondergaard T.E."/>
            <person name="Sorensen J.L."/>
            <person name="Fitzpatrick D.A."/>
            <person name="Frisvad J.C."/>
            <person name="Nielsen K.L."/>
        </authorList>
    </citation>
    <scope>NUCLEOTIDE SEQUENCE</scope>
    <source>
        <strain evidence="9">IBT 35673</strain>
    </source>
</reference>
<evidence type="ECO:0000313" key="9">
    <source>
        <dbReference type="EMBL" id="KAJ5338977.1"/>
    </source>
</evidence>
<reference evidence="9" key="1">
    <citation type="submission" date="2022-12" db="EMBL/GenBank/DDBJ databases">
        <authorList>
            <person name="Petersen C."/>
        </authorList>
    </citation>
    <scope>NUCLEOTIDE SEQUENCE</scope>
    <source>
        <strain evidence="9">IBT 35673</strain>
    </source>
</reference>
<protein>
    <submittedName>
        <fullName evidence="9">MFS toxin efflux pump</fullName>
    </submittedName>
</protein>
<dbReference type="EMBL" id="JAPZBQ010000003">
    <property type="protein sequence ID" value="KAJ5338977.1"/>
    <property type="molecule type" value="Genomic_DNA"/>
</dbReference>
<keyword evidence="3 7" id="KW-0812">Transmembrane</keyword>
<dbReference type="AlphaFoldDB" id="A0A9W9UFE0"/>
<dbReference type="InterPro" id="IPR011701">
    <property type="entry name" value="MFS"/>
</dbReference>
<dbReference type="InterPro" id="IPR036259">
    <property type="entry name" value="MFS_trans_sf"/>
</dbReference>
<evidence type="ECO:0000256" key="2">
    <source>
        <dbReference type="ARBA" id="ARBA00007520"/>
    </source>
</evidence>
<feature type="transmembrane region" description="Helical" evidence="7">
    <location>
        <begin position="131"/>
        <end position="150"/>
    </location>
</feature>
<evidence type="ECO:0000256" key="5">
    <source>
        <dbReference type="ARBA" id="ARBA00023136"/>
    </source>
</evidence>
<dbReference type="SUPFAM" id="SSF103473">
    <property type="entry name" value="MFS general substrate transporter"/>
    <property type="match status" value="1"/>
</dbReference>
<keyword evidence="4 7" id="KW-1133">Transmembrane helix</keyword>
<feature type="transmembrane region" description="Helical" evidence="7">
    <location>
        <begin position="219"/>
        <end position="240"/>
    </location>
</feature>
<evidence type="ECO:0000256" key="3">
    <source>
        <dbReference type="ARBA" id="ARBA00022692"/>
    </source>
</evidence>
<feature type="compositionally biased region" description="Basic and acidic residues" evidence="6">
    <location>
        <begin position="16"/>
        <end position="26"/>
    </location>
</feature>
<name>A0A9W9UFE0_PENBR</name>
<dbReference type="Pfam" id="PF07690">
    <property type="entry name" value="MFS_1"/>
    <property type="match status" value="1"/>
</dbReference>
<dbReference type="PROSITE" id="PS50850">
    <property type="entry name" value="MFS"/>
    <property type="match status" value="1"/>
</dbReference>
<dbReference type="PANTHER" id="PTHR23501">
    <property type="entry name" value="MAJOR FACILITATOR SUPERFAMILY"/>
    <property type="match status" value="1"/>
</dbReference>
<evidence type="ECO:0000259" key="8">
    <source>
        <dbReference type="PROSITE" id="PS50850"/>
    </source>
</evidence>
<feature type="transmembrane region" description="Helical" evidence="7">
    <location>
        <begin position="63"/>
        <end position="89"/>
    </location>
</feature>
<evidence type="ECO:0000256" key="6">
    <source>
        <dbReference type="SAM" id="MobiDB-lite"/>
    </source>
</evidence>
<feature type="transmembrane region" description="Helical" evidence="7">
    <location>
        <begin position="261"/>
        <end position="280"/>
    </location>
</feature>
<feature type="transmembrane region" description="Helical" evidence="7">
    <location>
        <begin position="366"/>
        <end position="388"/>
    </location>
</feature>
<evidence type="ECO:0000256" key="7">
    <source>
        <dbReference type="SAM" id="Phobius"/>
    </source>
</evidence>
<proteinExistence type="inferred from homology"/>
<feature type="transmembrane region" description="Helical" evidence="7">
    <location>
        <begin position="333"/>
        <end position="354"/>
    </location>
</feature>
<feature type="transmembrane region" description="Helical" evidence="7">
    <location>
        <begin position="101"/>
        <end position="119"/>
    </location>
</feature>
<dbReference type="Proteomes" id="UP001147695">
    <property type="component" value="Unassembled WGS sequence"/>
</dbReference>
<dbReference type="GO" id="GO:0005886">
    <property type="term" value="C:plasma membrane"/>
    <property type="evidence" value="ECO:0007669"/>
    <property type="project" value="TreeGrafter"/>
</dbReference>
<gene>
    <name evidence="9" type="ORF">N7452_005705</name>
</gene>
<dbReference type="InterPro" id="IPR020846">
    <property type="entry name" value="MFS_dom"/>
</dbReference>
<feature type="region of interest" description="Disordered" evidence="6">
    <location>
        <begin position="1"/>
        <end position="53"/>
    </location>
</feature>
<organism evidence="9 10">
    <name type="scientific">Penicillium brevicompactum</name>
    <dbReference type="NCBI Taxonomy" id="5074"/>
    <lineage>
        <taxon>Eukaryota</taxon>
        <taxon>Fungi</taxon>
        <taxon>Dikarya</taxon>
        <taxon>Ascomycota</taxon>
        <taxon>Pezizomycotina</taxon>
        <taxon>Eurotiomycetes</taxon>
        <taxon>Eurotiomycetidae</taxon>
        <taxon>Eurotiales</taxon>
        <taxon>Aspergillaceae</taxon>
        <taxon>Penicillium</taxon>
    </lineage>
</organism>
<accession>A0A9W9UFE0</accession>
<dbReference type="Gene3D" id="1.20.1720.10">
    <property type="entry name" value="Multidrug resistance protein D"/>
    <property type="match status" value="1"/>
</dbReference>
<comment type="caution">
    <text evidence="9">The sequence shown here is derived from an EMBL/GenBank/DDBJ whole genome shotgun (WGS) entry which is preliminary data.</text>
</comment>
<sequence>MLDNQERQQIPSPSEHTSDDSQRLPEPELALGPSQELESKEDPRHTEATSAPGEPQYATGLRLWLAVLALCLGIFVATLDSTIVATAIPYITDQFNSLNDVGWYASIYPMAICMTQLPYGKLMARYSIRWLYTSAMILFLAGSAVCGAAPTSNALIGGRAISGLGSSGIMIGAFSLVPFIAPTAKRPMILGLIGACRGLALTAGPLIGGALTERVSWRWCFYINLPLGAVIYTIFIFTVHPKRGQVEGFTSWSDLFETLDLLGLVVLAASVVSLLIALQWGGTEYEWSNGRIVALLVVFGVLGLAFIGIEIWQKNKAMLPARVFTQRTVLCSSFFSLATAGAIFVLTTYFPIWLQSVKQKSPLLSGVATLPWVITSTIVSLMGGLLVSKFGYADIFMIVGAIFGCVGSGIFTTFHVETSQPRWIGYQIVYAVGSSLATLTPMMVAQSVLPLADIPIGTGMVMFFQIFGGAIFVSVGQCLFTNNLQSGLLNLNVTGFDPSTVSSGGVTTITKGLSGDTKVKVLGVISDSLTQSWLLAVVLSCVSVIGALGVEHRKKKTATSA</sequence>
<evidence type="ECO:0000256" key="1">
    <source>
        <dbReference type="ARBA" id="ARBA00004141"/>
    </source>
</evidence>
<dbReference type="GO" id="GO:0022857">
    <property type="term" value="F:transmembrane transporter activity"/>
    <property type="evidence" value="ECO:0007669"/>
    <property type="project" value="InterPro"/>
</dbReference>
<keyword evidence="5 7" id="KW-0472">Membrane</keyword>
<feature type="transmembrane region" description="Helical" evidence="7">
    <location>
        <begin position="395"/>
        <end position="416"/>
    </location>
</feature>
<feature type="transmembrane region" description="Helical" evidence="7">
    <location>
        <begin position="188"/>
        <end position="207"/>
    </location>
</feature>
<evidence type="ECO:0000256" key="4">
    <source>
        <dbReference type="ARBA" id="ARBA00022989"/>
    </source>
</evidence>
<dbReference type="PANTHER" id="PTHR23501:SF199">
    <property type="entry name" value="MFS EFFLUX TRANSPORTER INPD-RELATED"/>
    <property type="match status" value="1"/>
</dbReference>
<feature type="transmembrane region" description="Helical" evidence="7">
    <location>
        <begin position="292"/>
        <end position="312"/>
    </location>
</feature>
<feature type="transmembrane region" description="Helical" evidence="7">
    <location>
        <begin position="156"/>
        <end position="181"/>
    </location>
</feature>
<feature type="transmembrane region" description="Helical" evidence="7">
    <location>
        <begin position="461"/>
        <end position="482"/>
    </location>
</feature>
<dbReference type="CDD" id="cd17502">
    <property type="entry name" value="MFS_Azr1_MDR_like"/>
    <property type="match status" value="1"/>
</dbReference>
<evidence type="ECO:0000313" key="10">
    <source>
        <dbReference type="Proteomes" id="UP001147695"/>
    </source>
</evidence>
<feature type="transmembrane region" description="Helical" evidence="7">
    <location>
        <begin position="428"/>
        <end position="449"/>
    </location>
</feature>
<feature type="compositionally biased region" description="Basic and acidic residues" evidence="6">
    <location>
        <begin position="37"/>
        <end position="47"/>
    </location>
</feature>